<keyword evidence="3" id="KW-0813">Transport</keyword>
<dbReference type="Gene3D" id="1.20.950.20">
    <property type="entry name" value="Transmembrane di-heme cytochromes, Chain C"/>
    <property type="match status" value="2"/>
</dbReference>
<evidence type="ECO:0000256" key="3">
    <source>
        <dbReference type="ARBA" id="ARBA00022448"/>
    </source>
</evidence>
<evidence type="ECO:0000256" key="5">
    <source>
        <dbReference type="ARBA" id="ARBA00022617"/>
    </source>
</evidence>
<comment type="similarity">
    <text evidence="12">Belongs to the cytochrome b561 family.</text>
</comment>
<dbReference type="OrthoDB" id="9793784at2"/>
<comment type="subcellular location">
    <subcellularLocation>
        <location evidence="2">Cell membrane</location>
        <topology evidence="2">Multi-pass membrane protein</topology>
    </subcellularLocation>
</comment>
<protein>
    <submittedName>
        <fullName evidence="15">Cytochrome b</fullName>
    </submittedName>
</protein>
<proteinExistence type="inferred from homology"/>
<evidence type="ECO:0000313" key="16">
    <source>
        <dbReference type="Proteomes" id="UP000256561"/>
    </source>
</evidence>
<keyword evidence="8" id="KW-0249">Electron transport</keyword>
<evidence type="ECO:0000256" key="2">
    <source>
        <dbReference type="ARBA" id="ARBA00004651"/>
    </source>
</evidence>
<keyword evidence="11 13" id="KW-0472">Membrane</keyword>
<dbReference type="InterPro" id="IPR052168">
    <property type="entry name" value="Cytochrome_b561_oxidase"/>
</dbReference>
<keyword evidence="16" id="KW-1185">Reference proteome</keyword>
<evidence type="ECO:0000256" key="9">
    <source>
        <dbReference type="ARBA" id="ARBA00022989"/>
    </source>
</evidence>
<dbReference type="RefSeq" id="WP_115592731.1">
    <property type="nucleotide sequence ID" value="NZ_QRHA01000004.1"/>
</dbReference>
<feature type="transmembrane region" description="Helical" evidence="13">
    <location>
        <begin position="142"/>
        <end position="162"/>
    </location>
</feature>
<evidence type="ECO:0000256" key="11">
    <source>
        <dbReference type="ARBA" id="ARBA00023136"/>
    </source>
</evidence>
<keyword evidence="10" id="KW-0408">Iron</keyword>
<gene>
    <name evidence="15" type="ORF">DXV75_07265</name>
</gene>
<dbReference type="SUPFAM" id="SSF81342">
    <property type="entry name" value="Transmembrane di-heme cytochromes"/>
    <property type="match status" value="1"/>
</dbReference>
<dbReference type="GO" id="GO:0022904">
    <property type="term" value="P:respiratory electron transport chain"/>
    <property type="evidence" value="ECO:0007669"/>
    <property type="project" value="InterPro"/>
</dbReference>
<dbReference type="GO" id="GO:0005886">
    <property type="term" value="C:plasma membrane"/>
    <property type="evidence" value="ECO:0007669"/>
    <property type="project" value="UniProtKB-SubCell"/>
</dbReference>
<keyword evidence="7" id="KW-0479">Metal-binding</keyword>
<evidence type="ECO:0000256" key="10">
    <source>
        <dbReference type="ARBA" id="ARBA00023004"/>
    </source>
</evidence>
<dbReference type="AlphaFoldDB" id="A0A3D8M9X1"/>
<reference evidence="16" key="1">
    <citation type="submission" date="2018-08" db="EMBL/GenBank/DDBJ databases">
        <authorList>
            <person name="Zhang J."/>
            <person name="Du Z.-J."/>
        </authorList>
    </citation>
    <scope>NUCLEOTIDE SEQUENCE [LARGE SCALE GENOMIC DNA]</scope>
    <source>
        <strain evidence="16">KCTC 52655</strain>
    </source>
</reference>
<feature type="domain" description="Cytochrome b561 bacterial/Ni-hydrogenase" evidence="14">
    <location>
        <begin position="10"/>
        <end position="178"/>
    </location>
</feature>
<name>A0A3D8M9X1_9ALTE</name>
<evidence type="ECO:0000313" key="15">
    <source>
        <dbReference type="EMBL" id="RDV26779.1"/>
    </source>
</evidence>
<keyword evidence="5" id="KW-0349">Heme</keyword>
<dbReference type="GO" id="GO:0009055">
    <property type="term" value="F:electron transfer activity"/>
    <property type="evidence" value="ECO:0007669"/>
    <property type="project" value="InterPro"/>
</dbReference>
<organism evidence="15 16">
    <name type="scientific">Alteromonas aestuariivivens</name>
    <dbReference type="NCBI Taxonomy" id="1938339"/>
    <lineage>
        <taxon>Bacteria</taxon>
        <taxon>Pseudomonadati</taxon>
        <taxon>Pseudomonadota</taxon>
        <taxon>Gammaproteobacteria</taxon>
        <taxon>Alteromonadales</taxon>
        <taxon>Alteromonadaceae</taxon>
        <taxon>Alteromonas/Salinimonas group</taxon>
        <taxon>Alteromonas</taxon>
    </lineage>
</organism>
<evidence type="ECO:0000256" key="7">
    <source>
        <dbReference type="ARBA" id="ARBA00022723"/>
    </source>
</evidence>
<evidence type="ECO:0000256" key="13">
    <source>
        <dbReference type="SAM" id="Phobius"/>
    </source>
</evidence>
<evidence type="ECO:0000256" key="12">
    <source>
        <dbReference type="ARBA" id="ARBA00037975"/>
    </source>
</evidence>
<comment type="cofactor">
    <cofactor evidence="1">
        <name>heme b</name>
        <dbReference type="ChEBI" id="CHEBI:60344"/>
    </cofactor>
</comment>
<evidence type="ECO:0000256" key="6">
    <source>
        <dbReference type="ARBA" id="ARBA00022692"/>
    </source>
</evidence>
<dbReference type="Proteomes" id="UP000256561">
    <property type="component" value="Unassembled WGS sequence"/>
</dbReference>
<dbReference type="GO" id="GO:0046872">
    <property type="term" value="F:metal ion binding"/>
    <property type="evidence" value="ECO:0007669"/>
    <property type="project" value="UniProtKB-KW"/>
</dbReference>
<dbReference type="PANTHER" id="PTHR30529:SF1">
    <property type="entry name" value="CYTOCHROME B561 HOMOLOG 2"/>
    <property type="match status" value="1"/>
</dbReference>
<evidence type="ECO:0000256" key="4">
    <source>
        <dbReference type="ARBA" id="ARBA00022475"/>
    </source>
</evidence>
<evidence type="ECO:0000256" key="1">
    <source>
        <dbReference type="ARBA" id="ARBA00001970"/>
    </source>
</evidence>
<dbReference type="Pfam" id="PF01292">
    <property type="entry name" value="Ni_hydr_CYTB"/>
    <property type="match status" value="1"/>
</dbReference>
<evidence type="ECO:0000259" key="14">
    <source>
        <dbReference type="Pfam" id="PF01292"/>
    </source>
</evidence>
<dbReference type="GO" id="GO:0020037">
    <property type="term" value="F:heme binding"/>
    <property type="evidence" value="ECO:0007669"/>
    <property type="project" value="TreeGrafter"/>
</dbReference>
<comment type="caution">
    <text evidence="15">The sequence shown here is derived from an EMBL/GenBank/DDBJ whole genome shotgun (WGS) entry which is preliminary data.</text>
</comment>
<feature type="transmembrane region" description="Helical" evidence="13">
    <location>
        <begin position="12"/>
        <end position="38"/>
    </location>
</feature>
<dbReference type="InterPro" id="IPR016174">
    <property type="entry name" value="Di-haem_cyt_TM"/>
</dbReference>
<evidence type="ECO:0000256" key="8">
    <source>
        <dbReference type="ARBA" id="ARBA00022982"/>
    </source>
</evidence>
<keyword evidence="9 13" id="KW-1133">Transmembrane helix</keyword>
<dbReference type="EMBL" id="QRHA01000004">
    <property type="protein sequence ID" value="RDV26779.1"/>
    <property type="molecule type" value="Genomic_DNA"/>
</dbReference>
<dbReference type="PANTHER" id="PTHR30529">
    <property type="entry name" value="CYTOCHROME B561"/>
    <property type="match status" value="1"/>
</dbReference>
<sequence>MQHTESARGWGLAIIIVHWLTALVVFGMFASGLWMVGLNYYSSWYKTAPFLHKSVGILLLLVTLLRIVLRLKSSRPVRYGPRKAQYLASVVHIVIYVLLFALFFSGYLISTADGRGIDVFGWFSVPALGQLFENQEDVAGDIHFYVAWTLIGLVCVHALGALKHHFLDKHPTLKLMLGLQSQVGEKGE</sequence>
<keyword evidence="6 13" id="KW-0812">Transmembrane</keyword>
<feature type="transmembrane region" description="Helical" evidence="13">
    <location>
        <begin position="50"/>
        <end position="69"/>
    </location>
</feature>
<feature type="transmembrane region" description="Helical" evidence="13">
    <location>
        <begin position="90"/>
        <end position="109"/>
    </location>
</feature>
<dbReference type="InterPro" id="IPR011577">
    <property type="entry name" value="Cyt_b561_bac/Ni-Hgenase"/>
</dbReference>
<accession>A0A3D8M9X1</accession>
<keyword evidence="4" id="KW-1003">Cell membrane</keyword>